<evidence type="ECO:0000313" key="2">
    <source>
        <dbReference type="EMBL" id="AHG28776.1"/>
    </source>
</evidence>
<evidence type="ECO:0000256" key="1">
    <source>
        <dbReference type="SAM" id="Phobius"/>
    </source>
</evidence>
<keyword evidence="1" id="KW-0812">Transmembrane</keyword>
<protein>
    <submittedName>
        <fullName evidence="2">Uncharacterized protein</fullName>
    </submittedName>
</protein>
<proteinExistence type="predicted"/>
<name>W0LW92_9BACT</name>
<feature type="transmembrane region" description="Helical" evidence="1">
    <location>
        <begin position="47"/>
        <end position="68"/>
    </location>
</feature>
<organism evidence="2">
    <name type="scientific">Aliarcobacter butzleri</name>
    <dbReference type="NCBI Taxonomy" id="28197"/>
    <lineage>
        <taxon>Bacteria</taxon>
        <taxon>Pseudomonadati</taxon>
        <taxon>Campylobacterota</taxon>
        <taxon>Epsilonproteobacteria</taxon>
        <taxon>Campylobacterales</taxon>
        <taxon>Arcobacteraceae</taxon>
        <taxon>Aliarcobacter</taxon>
    </lineage>
</organism>
<reference evidence="2" key="1">
    <citation type="journal article" date="2014" name="PLoS ONE">
        <title>Presence and analysis of plasmids in human and animal associated arcobacter species.</title>
        <authorList>
            <person name="Douidah L."/>
            <person name="De Zutter L."/>
            <person name="Van Nieuwerburgh F."/>
            <person name="Deforce D."/>
            <person name="Ingmer H."/>
            <person name="Vandenberg O."/>
            <person name="Van den Abeele A.M."/>
            <person name="Houf K."/>
        </authorList>
    </citation>
    <scope>NUCLEOTIDE SEQUENCE</scope>
    <source>
        <strain evidence="2">AC1167</strain>
        <plasmid evidence="2">AB-1167-LD</plasmid>
    </source>
</reference>
<keyword evidence="1" id="KW-0472">Membrane</keyword>
<dbReference type="AlphaFoldDB" id="W0LW92"/>
<dbReference type="EMBL" id="KF740631">
    <property type="protein sequence ID" value="AHG28776.1"/>
    <property type="molecule type" value="Genomic_DNA"/>
</dbReference>
<sequence length="100" mass="11582">MRLDNFIQTAMNNVLKNPLLSVLRDINFSSILKQSNFIKRDIGKSPYLTILNLLILALIKMTLCHFFSGKLLTKSLALCYTFSNKYPFRVCSLQTTYLER</sequence>
<keyword evidence="2" id="KW-0614">Plasmid</keyword>
<geneLocation type="plasmid" evidence="2">
    <name>AB-1167-LD</name>
</geneLocation>
<accession>W0LW92</accession>
<keyword evidence="1" id="KW-1133">Transmembrane helix</keyword>